<dbReference type="VEuPathDB" id="FungiDB:PV09_07699"/>
<dbReference type="OrthoDB" id="5946976at2759"/>
<dbReference type="HOGENOM" id="CLU_020027_16_0_1"/>
<evidence type="ECO:0000259" key="3">
    <source>
        <dbReference type="Pfam" id="PF00144"/>
    </source>
</evidence>
<keyword evidence="5" id="KW-1185">Reference proteome</keyword>
<protein>
    <recommendedName>
        <fullName evidence="3">Beta-lactamase-related domain-containing protein</fullName>
    </recommendedName>
</protein>
<dbReference type="Gene3D" id="3.40.710.10">
    <property type="entry name" value="DD-peptidase/beta-lactamase superfamily"/>
    <property type="match status" value="1"/>
</dbReference>
<evidence type="ECO:0000313" key="5">
    <source>
        <dbReference type="Proteomes" id="UP000053259"/>
    </source>
</evidence>
<dbReference type="Proteomes" id="UP000053259">
    <property type="component" value="Unassembled WGS sequence"/>
</dbReference>
<feature type="chain" id="PRO_5002238580" description="Beta-lactamase-related domain-containing protein" evidence="2">
    <location>
        <begin position="22"/>
        <end position="406"/>
    </location>
</feature>
<dbReference type="PANTHER" id="PTHR46825">
    <property type="entry name" value="D-ALANYL-D-ALANINE-CARBOXYPEPTIDASE/ENDOPEPTIDASE AMPH"/>
    <property type="match status" value="1"/>
</dbReference>
<dbReference type="InterPro" id="IPR012338">
    <property type="entry name" value="Beta-lactam/transpept-like"/>
</dbReference>
<feature type="signal peptide" evidence="2">
    <location>
        <begin position="1"/>
        <end position="21"/>
    </location>
</feature>
<gene>
    <name evidence="4" type="ORF">PV09_07699</name>
</gene>
<dbReference type="Pfam" id="PF00144">
    <property type="entry name" value="Beta-lactamase"/>
    <property type="match status" value="1"/>
</dbReference>
<dbReference type="AlphaFoldDB" id="A0A0D2ANJ4"/>
<keyword evidence="2" id="KW-0732">Signal</keyword>
<dbReference type="InterPro" id="IPR050491">
    <property type="entry name" value="AmpC-like"/>
</dbReference>
<dbReference type="PANTHER" id="PTHR46825:SF9">
    <property type="entry name" value="BETA-LACTAMASE-RELATED DOMAIN-CONTAINING PROTEIN"/>
    <property type="match status" value="1"/>
</dbReference>
<dbReference type="GeneID" id="27315672"/>
<name>A0A0D2ANJ4_9PEZI</name>
<accession>A0A0D2ANJ4</accession>
<dbReference type="InParanoid" id="A0A0D2ANJ4"/>
<evidence type="ECO:0000313" key="4">
    <source>
        <dbReference type="EMBL" id="KIW00714.1"/>
    </source>
</evidence>
<organism evidence="4 5">
    <name type="scientific">Verruconis gallopava</name>
    <dbReference type="NCBI Taxonomy" id="253628"/>
    <lineage>
        <taxon>Eukaryota</taxon>
        <taxon>Fungi</taxon>
        <taxon>Dikarya</taxon>
        <taxon>Ascomycota</taxon>
        <taxon>Pezizomycotina</taxon>
        <taxon>Dothideomycetes</taxon>
        <taxon>Pleosporomycetidae</taxon>
        <taxon>Venturiales</taxon>
        <taxon>Sympoventuriaceae</taxon>
        <taxon>Verruconis</taxon>
    </lineage>
</organism>
<reference evidence="4 5" key="1">
    <citation type="submission" date="2015-01" db="EMBL/GenBank/DDBJ databases">
        <title>The Genome Sequence of Ochroconis gallopava CBS43764.</title>
        <authorList>
            <consortium name="The Broad Institute Genomics Platform"/>
            <person name="Cuomo C."/>
            <person name="de Hoog S."/>
            <person name="Gorbushina A."/>
            <person name="Stielow B."/>
            <person name="Teixiera M."/>
            <person name="Abouelleil A."/>
            <person name="Chapman S.B."/>
            <person name="Priest M."/>
            <person name="Young S.K."/>
            <person name="Wortman J."/>
            <person name="Nusbaum C."/>
            <person name="Birren B."/>
        </authorList>
    </citation>
    <scope>NUCLEOTIDE SEQUENCE [LARGE SCALE GENOMIC DNA]</scope>
    <source>
        <strain evidence="4 5">CBS 43764</strain>
    </source>
</reference>
<feature type="domain" description="Beta-lactamase-related" evidence="3">
    <location>
        <begin position="46"/>
        <end position="373"/>
    </location>
</feature>
<dbReference type="RefSeq" id="XP_016210583.1">
    <property type="nucleotide sequence ID" value="XM_016361504.1"/>
</dbReference>
<dbReference type="SUPFAM" id="SSF56601">
    <property type="entry name" value="beta-lactamase/transpeptidase-like"/>
    <property type="match status" value="1"/>
</dbReference>
<evidence type="ECO:0000256" key="2">
    <source>
        <dbReference type="SAM" id="SignalP"/>
    </source>
</evidence>
<dbReference type="STRING" id="253628.A0A0D2ANJ4"/>
<dbReference type="InterPro" id="IPR001466">
    <property type="entry name" value="Beta-lactam-related"/>
</dbReference>
<evidence type="ECO:0000256" key="1">
    <source>
        <dbReference type="ARBA" id="ARBA00038215"/>
    </source>
</evidence>
<dbReference type="EMBL" id="KN847560">
    <property type="protein sequence ID" value="KIW00714.1"/>
    <property type="molecule type" value="Genomic_DNA"/>
</dbReference>
<proteinExistence type="inferred from homology"/>
<sequence>MIASLTAVLLYVLALVASVQSELFLPDQQQRPLLAQNKRHFNSSRFDKIVDNFVKERSITGLSIALTYDDRLVYASSFGYADAEAELKVTPYNRFRLASVSKSITAIAIMRLVEDGSLSLSDRVLGEDSILGHRYSQKTFDKWERSITVQHLLEHSLGFVDEDMCGTGCDPTYMEKYLTLDQWQLVTALLDGYTPSHAPGTFPSYSNFGYFLAGRVVEAASGVVPYAEYVKECILKPMGILNMTLAVDERQKHEVKYYDFKEPNRPYSFHVHRRDSVGAWIGTPVDLVKMLTTVNGIPGRGDFLNQTTISTMFTKSKITKSSYAKGFNVSYDGEGLIDAYKDGGYWGTRSFVNINFRNKTTYAIVVNSEMPRNEKFNGGRDLKTLMDNLTWPIEKWPGYDLFHNYQ</sequence>
<comment type="similarity">
    <text evidence="1">Belongs to the peptidase S12 family.</text>
</comment>